<dbReference type="OrthoDB" id="9788468at2"/>
<gene>
    <name evidence="3" type="ORF">AKG39_17020</name>
</gene>
<dbReference type="RefSeq" id="WP_050741593.1">
    <property type="nucleotide sequence ID" value="NZ_LGYO01000052.1"/>
</dbReference>
<dbReference type="InterPro" id="IPR051785">
    <property type="entry name" value="MMCE/EMCE_epimerase"/>
</dbReference>
<keyword evidence="4" id="KW-1185">Reference proteome</keyword>
<protein>
    <submittedName>
        <fullName evidence="3">Glyoxalase</fullName>
    </submittedName>
</protein>
<proteinExistence type="predicted"/>
<dbReference type="PANTHER" id="PTHR43048">
    <property type="entry name" value="METHYLMALONYL-COA EPIMERASE"/>
    <property type="match status" value="1"/>
</dbReference>
<name>A0A0L6TWW1_9FIRM</name>
<evidence type="ECO:0000313" key="3">
    <source>
        <dbReference type="EMBL" id="KNZ40557.1"/>
    </source>
</evidence>
<dbReference type="SUPFAM" id="SSF54593">
    <property type="entry name" value="Glyoxalase/Bleomycin resistance protein/Dihydroxybiphenyl dioxygenase"/>
    <property type="match status" value="1"/>
</dbReference>
<dbReference type="GO" id="GO:0046491">
    <property type="term" value="P:L-methylmalonyl-CoA metabolic process"/>
    <property type="evidence" value="ECO:0007669"/>
    <property type="project" value="TreeGrafter"/>
</dbReference>
<sequence length="151" mass="16861">MKCKFTHTNIIAKDWKRLSQFYQEVFGCVPVPPERDMQGDWINRLTGLKGAHVRGEHLRLPGYEDKLPTLEIFSYDDWVDGGIPQINRTGFGHIAFEVDDVDAVLNALLAAGGGQIGERIVADYPGNVVATFVYATDPEGNIVELQNWGTR</sequence>
<dbReference type="PATRIC" id="fig|52689.4.peg.2959"/>
<reference evidence="4" key="1">
    <citation type="submission" date="2015-07" db="EMBL/GenBank/DDBJ databases">
        <title>Draft genome sequence of Acetobacterium bakii DSM 8293, a potential psychrophilic chemical producer through syngas fermentation.</title>
        <authorList>
            <person name="Song Y."/>
            <person name="Hwang S."/>
            <person name="Cho B.-K."/>
        </authorList>
    </citation>
    <scope>NUCLEOTIDE SEQUENCE [LARGE SCALE GENOMIC DNA]</scope>
    <source>
        <strain evidence="4">DSM 8239</strain>
    </source>
</reference>
<dbReference type="InterPro" id="IPR029068">
    <property type="entry name" value="Glyas_Bleomycin-R_OHBP_Dase"/>
</dbReference>
<organism evidence="3 4">
    <name type="scientific">Acetobacterium bakii</name>
    <dbReference type="NCBI Taxonomy" id="52689"/>
    <lineage>
        <taxon>Bacteria</taxon>
        <taxon>Bacillati</taxon>
        <taxon>Bacillota</taxon>
        <taxon>Clostridia</taxon>
        <taxon>Eubacteriales</taxon>
        <taxon>Eubacteriaceae</taxon>
        <taxon>Acetobacterium</taxon>
    </lineage>
</organism>
<evidence type="ECO:0000256" key="1">
    <source>
        <dbReference type="ARBA" id="ARBA00022723"/>
    </source>
</evidence>
<feature type="domain" description="VOC" evidence="2">
    <location>
        <begin position="4"/>
        <end position="148"/>
    </location>
</feature>
<comment type="caution">
    <text evidence="3">The sequence shown here is derived from an EMBL/GenBank/DDBJ whole genome shotgun (WGS) entry which is preliminary data.</text>
</comment>
<dbReference type="PANTHER" id="PTHR43048:SF5">
    <property type="entry name" value="BLR5325 PROTEIN"/>
    <property type="match status" value="1"/>
</dbReference>
<dbReference type="GO" id="GO:0004493">
    <property type="term" value="F:methylmalonyl-CoA epimerase activity"/>
    <property type="evidence" value="ECO:0007669"/>
    <property type="project" value="TreeGrafter"/>
</dbReference>
<accession>A0A0L6TWW1</accession>
<dbReference type="Proteomes" id="UP000036873">
    <property type="component" value="Unassembled WGS sequence"/>
</dbReference>
<evidence type="ECO:0000313" key="4">
    <source>
        <dbReference type="Proteomes" id="UP000036873"/>
    </source>
</evidence>
<dbReference type="STRING" id="52689.AKG39_17020"/>
<dbReference type="GO" id="GO:0046872">
    <property type="term" value="F:metal ion binding"/>
    <property type="evidence" value="ECO:0007669"/>
    <property type="project" value="UniProtKB-KW"/>
</dbReference>
<dbReference type="Gene3D" id="3.10.180.10">
    <property type="entry name" value="2,3-Dihydroxybiphenyl 1,2-Dioxygenase, domain 1"/>
    <property type="match status" value="1"/>
</dbReference>
<dbReference type="AlphaFoldDB" id="A0A0L6TWW1"/>
<evidence type="ECO:0000259" key="2">
    <source>
        <dbReference type="PROSITE" id="PS51819"/>
    </source>
</evidence>
<dbReference type="InterPro" id="IPR004360">
    <property type="entry name" value="Glyas_Fos-R_dOase_dom"/>
</dbReference>
<dbReference type="InterPro" id="IPR037523">
    <property type="entry name" value="VOC_core"/>
</dbReference>
<dbReference type="PROSITE" id="PS51819">
    <property type="entry name" value="VOC"/>
    <property type="match status" value="1"/>
</dbReference>
<dbReference type="EMBL" id="LGYO01000052">
    <property type="protein sequence ID" value="KNZ40557.1"/>
    <property type="molecule type" value="Genomic_DNA"/>
</dbReference>
<dbReference type="Pfam" id="PF00903">
    <property type="entry name" value="Glyoxalase"/>
    <property type="match status" value="1"/>
</dbReference>
<keyword evidence="1" id="KW-0479">Metal-binding</keyword>